<feature type="compositionally biased region" description="Basic residues" evidence="1">
    <location>
        <begin position="84"/>
        <end position="95"/>
    </location>
</feature>
<feature type="compositionally biased region" description="Low complexity" evidence="1">
    <location>
        <begin position="166"/>
        <end position="175"/>
    </location>
</feature>
<feature type="non-terminal residue" evidence="2">
    <location>
        <position position="175"/>
    </location>
</feature>
<reference evidence="2" key="1">
    <citation type="submission" date="2020-02" db="EMBL/GenBank/DDBJ databases">
        <authorList>
            <person name="Meier V. D."/>
        </authorList>
    </citation>
    <scope>NUCLEOTIDE SEQUENCE</scope>
    <source>
        <strain evidence="2">AVDCRST_MAG11</strain>
    </source>
</reference>
<protein>
    <submittedName>
        <fullName evidence="2">Uncharacterized protein</fullName>
    </submittedName>
</protein>
<feature type="compositionally biased region" description="Low complexity" evidence="1">
    <location>
        <begin position="14"/>
        <end position="28"/>
    </location>
</feature>
<feature type="compositionally biased region" description="Basic residues" evidence="1">
    <location>
        <begin position="110"/>
        <end position="132"/>
    </location>
</feature>
<gene>
    <name evidence="2" type="ORF">AVDCRST_MAG11-2065</name>
</gene>
<sequence length="175" mass="19180">APAVHAAVRCPTTAARALPRPALRAPLGPARPPRRGAHGLPGHPAHHRPAGARLPRGGGRLPVQRRRGRHRRHLRLRVGGAARAPRRHAGHRRRDHAVDGGSPRRVGGARLRRDHAPRHRHRGAHGRRRRRPLPLAHPPPLLRHATPRCHGGRDRPEQPAQDRLRPAAPAALPVG</sequence>
<dbReference type="EMBL" id="CADCTU010000489">
    <property type="protein sequence ID" value="CAA9322226.1"/>
    <property type="molecule type" value="Genomic_DNA"/>
</dbReference>
<accession>A0A6J4L3X6</accession>
<evidence type="ECO:0000256" key="1">
    <source>
        <dbReference type="SAM" id="MobiDB-lite"/>
    </source>
</evidence>
<proteinExistence type="predicted"/>
<name>A0A6J4L3X6_9BACT</name>
<feature type="non-terminal residue" evidence="2">
    <location>
        <position position="1"/>
    </location>
</feature>
<organism evidence="2">
    <name type="scientific">uncultured Gemmatimonadaceae bacterium</name>
    <dbReference type="NCBI Taxonomy" id="246130"/>
    <lineage>
        <taxon>Bacteria</taxon>
        <taxon>Pseudomonadati</taxon>
        <taxon>Gemmatimonadota</taxon>
        <taxon>Gemmatimonadia</taxon>
        <taxon>Gemmatimonadales</taxon>
        <taxon>Gemmatimonadaceae</taxon>
        <taxon>environmental samples</taxon>
    </lineage>
</organism>
<feature type="region of interest" description="Disordered" evidence="1">
    <location>
        <begin position="14"/>
        <end position="175"/>
    </location>
</feature>
<evidence type="ECO:0000313" key="2">
    <source>
        <dbReference type="EMBL" id="CAA9322226.1"/>
    </source>
</evidence>
<feature type="compositionally biased region" description="Basic residues" evidence="1">
    <location>
        <begin position="63"/>
        <end position="76"/>
    </location>
</feature>
<dbReference type="AlphaFoldDB" id="A0A6J4L3X6"/>
<feature type="compositionally biased region" description="Basic and acidic residues" evidence="1">
    <location>
        <begin position="151"/>
        <end position="165"/>
    </location>
</feature>